<organism evidence="2">
    <name type="scientific">hydrothermal vent metagenome</name>
    <dbReference type="NCBI Taxonomy" id="652676"/>
    <lineage>
        <taxon>unclassified sequences</taxon>
        <taxon>metagenomes</taxon>
        <taxon>ecological metagenomes</taxon>
    </lineage>
</organism>
<feature type="coiled-coil region" evidence="1">
    <location>
        <begin position="67"/>
        <end position="94"/>
    </location>
</feature>
<evidence type="ECO:0000313" key="2">
    <source>
        <dbReference type="EMBL" id="SFV54205.1"/>
    </source>
</evidence>
<name>A0A1W1BL30_9ZZZZ</name>
<evidence type="ECO:0000256" key="1">
    <source>
        <dbReference type="SAM" id="Coils"/>
    </source>
</evidence>
<gene>
    <name evidence="2" type="ORF">MNB_SV-12-890</name>
</gene>
<reference evidence="2" key="1">
    <citation type="submission" date="2016-10" db="EMBL/GenBank/DDBJ databases">
        <authorList>
            <person name="de Groot N.N."/>
        </authorList>
    </citation>
    <scope>NUCLEOTIDE SEQUENCE</scope>
</reference>
<dbReference type="AlphaFoldDB" id="A0A1W1BL30"/>
<dbReference type="InterPro" id="IPR021803">
    <property type="entry name" value="DUF3373"/>
</dbReference>
<evidence type="ECO:0008006" key="3">
    <source>
        <dbReference type="Google" id="ProtNLM"/>
    </source>
</evidence>
<keyword evidence="1" id="KW-0175">Coiled coil</keyword>
<dbReference type="EMBL" id="FPHE01000052">
    <property type="protein sequence ID" value="SFV54205.1"/>
    <property type="molecule type" value="Genomic_DNA"/>
</dbReference>
<proteinExistence type="predicted"/>
<dbReference type="Pfam" id="PF11853">
    <property type="entry name" value="DUF3373"/>
    <property type="match status" value="1"/>
</dbReference>
<accession>A0A1W1BL30</accession>
<sequence>MKKILLSTAVIVTVSMAGGEFTSFENSDVTFANNDTTLSEIEALKARIVALEGTQSKADAPAPASADADLAKKIKKLEKKLKKMKKTLNKVKAHDAYDNIKFNMDFRSTVDNINYKYNDYKYKGKDWSGAEAKNDSLFTSRLMLNMMSKPTDNLSFQGQLAAYYTWGAHLFESHDAPLKGWAGSSKASDTIFRVRRAYFVYNNSDDFYAFSIGRRQASDGFLANHRENNPEPASPLAHITNMEVDAAMVKLKTDNLVTGSFVKFVYGRAHAGGIESFYDGAGYKPYAQEDGDVDENVDFFVTVASLYNDGQYNLMGQHAMIFNTKGARTGEPLGKPLADGTGKNKSLDAGTAHLTALSLQVDGIGDEISDFLDDTVAFASVARSMYDPDSGHQLIGSDKETRGYSAWVGLVVPDMITDKGRFGLEYNYGTQFWTPMTWAEDSAIGSKLAVRGSAIEAYWNFNLMGEKNLPAQIRYTHAQHDYTPNIRCTGWVAPKEVDIEADDIRLSVSYRY</sequence>
<protein>
    <recommendedName>
        <fullName evidence="3">DUF3373 domain-containing protein</fullName>
    </recommendedName>
</protein>